<evidence type="ECO:0000313" key="3">
    <source>
        <dbReference type="Proteomes" id="UP001597526"/>
    </source>
</evidence>
<keyword evidence="3" id="KW-1185">Reference proteome</keyword>
<name>A0ABW5N1Z2_9FLAO</name>
<accession>A0ABW5N1Z2</accession>
<protein>
    <submittedName>
        <fullName evidence="2">Uncharacterized protein</fullName>
    </submittedName>
</protein>
<gene>
    <name evidence="2" type="ORF">ACFSQJ_19510</name>
</gene>
<organism evidence="2 3">
    <name type="scientific">Croceitalea marina</name>
    <dbReference type="NCBI Taxonomy" id="1775166"/>
    <lineage>
        <taxon>Bacteria</taxon>
        <taxon>Pseudomonadati</taxon>
        <taxon>Bacteroidota</taxon>
        <taxon>Flavobacteriia</taxon>
        <taxon>Flavobacteriales</taxon>
        <taxon>Flavobacteriaceae</taxon>
        <taxon>Croceitalea</taxon>
    </lineage>
</organism>
<reference evidence="3" key="1">
    <citation type="journal article" date="2019" name="Int. J. Syst. Evol. Microbiol.">
        <title>The Global Catalogue of Microorganisms (GCM) 10K type strain sequencing project: providing services to taxonomists for standard genome sequencing and annotation.</title>
        <authorList>
            <consortium name="The Broad Institute Genomics Platform"/>
            <consortium name="The Broad Institute Genome Sequencing Center for Infectious Disease"/>
            <person name="Wu L."/>
            <person name="Ma J."/>
        </authorList>
    </citation>
    <scope>NUCLEOTIDE SEQUENCE [LARGE SCALE GENOMIC DNA]</scope>
    <source>
        <strain evidence="3">KCTC 52368</strain>
    </source>
</reference>
<sequence>MSNPFKKITKNAEESKSQMHSQGQRTETGAASKSCSTCGAPRPKNTNLVKCDYCKTSFMENVSSFNADS</sequence>
<evidence type="ECO:0000313" key="2">
    <source>
        <dbReference type="EMBL" id="MFD2589121.1"/>
    </source>
</evidence>
<evidence type="ECO:0000256" key="1">
    <source>
        <dbReference type="SAM" id="MobiDB-lite"/>
    </source>
</evidence>
<dbReference type="Proteomes" id="UP001597526">
    <property type="component" value="Unassembled WGS sequence"/>
</dbReference>
<comment type="caution">
    <text evidence="2">The sequence shown here is derived from an EMBL/GenBank/DDBJ whole genome shotgun (WGS) entry which is preliminary data.</text>
</comment>
<feature type="region of interest" description="Disordered" evidence="1">
    <location>
        <begin position="1"/>
        <end position="46"/>
    </location>
</feature>
<feature type="compositionally biased region" description="Polar residues" evidence="1">
    <location>
        <begin position="18"/>
        <end position="37"/>
    </location>
</feature>
<dbReference type="EMBL" id="JBHULB010000083">
    <property type="protein sequence ID" value="MFD2589121.1"/>
    <property type="molecule type" value="Genomic_DNA"/>
</dbReference>
<proteinExistence type="predicted"/>
<dbReference type="RefSeq" id="WP_377768597.1">
    <property type="nucleotide sequence ID" value="NZ_JBHULB010000083.1"/>
</dbReference>